<comment type="catalytic activity">
    <reaction evidence="1 9">
        <text>(2S)-2-acetolactate + H(+) = (R)-acetoin + CO2</text>
        <dbReference type="Rhea" id="RHEA:21580"/>
        <dbReference type="ChEBI" id="CHEBI:15378"/>
        <dbReference type="ChEBI" id="CHEBI:15686"/>
        <dbReference type="ChEBI" id="CHEBI:16526"/>
        <dbReference type="ChEBI" id="CHEBI:58476"/>
        <dbReference type="EC" id="4.1.1.5"/>
    </reaction>
</comment>
<dbReference type="PANTHER" id="PTHR35524">
    <property type="entry name" value="ALPHA-ACETOLACTATE DECARBOXYLASE"/>
    <property type="match status" value="1"/>
</dbReference>
<evidence type="ECO:0000256" key="5">
    <source>
        <dbReference type="ARBA" id="ARBA00020164"/>
    </source>
</evidence>
<dbReference type="EMBL" id="CP017151">
    <property type="protein sequence ID" value="AOR74755.1"/>
    <property type="molecule type" value="Genomic_DNA"/>
</dbReference>
<dbReference type="GO" id="GO:0045151">
    <property type="term" value="P:acetoin biosynthetic process"/>
    <property type="evidence" value="ECO:0007669"/>
    <property type="project" value="UniProtKB-UniRule"/>
</dbReference>
<reference evidence="10 11" key="1">
    <citation type="submission" date="2016-09" db="EMBL/GenBank/DDBJ databases">
        <title>Genome Sequence of the Lactobacillus fermentum strain NCC2970 (CNCM I-5068).</title>
        <authorList>
            <person name="Barretto C."/>
            <person name="Ngom-Bru C."/>
            <person name="Genevaz A."/>
            <person name="Fournier C."/>
            <person name="Moine D."/>
            <person name="Kassam M."/>
            <person name="Iltis A."/>
            <person name="Sagory-Zalkind P."/>
            <person name="Faucherand G."/>
            <person name="Descombes P."/>
            <person name="Duboux S."/>
        </authorList>
    </citation>
    <scope>NUCLEOTIDE SEQUENCE [LARGE SCALE GENOMIC DNA]</scope>
    <source>
        <strain evidence="10 11">NCC2970</strain>
    </source>
</reference>
<keyword evidence="6 9" id="KW-0210">Decarboxylase</keyword>
<dbReference type="Pfam" id="PF03306">
    <property type="entry name" value="AAL_decarboxy"/>
    <property type="match status" value="1"/>
</dbReference>
<dbReference type="EC" id="4.1.1.5" evidence="4 9"/>
<evidence type="ECO:0000313" key="10">
    <source>
        <dbReference type="EMBL" id="AOR74755.1"/>
    </source>
</evidence>
<dbReference type="PIRSF" id="PIRSF001332">
    <property type="entry name" value="Acetolac_decarb"/>
    <property type="match status" value="1"/>
</dbReference>
<gene>
    <name evidence="10" type="ORF">LACFE_CDS1304</name>
</gene>
<evidence type="ECO:0000256" key="7">
    <source>
        <dbReference type="ARBA" id="ARBA00023061"/>
    </source>
</evidence>
<proteinExistence type="inferred from homology"/>
<protein>
    <recommendedName>
        <fullName evidence="5 9">Alpha-acetolactate decarboxylase</fullName>
        <ecNumber evidence="4 9">4.1.1.5</ecNumber>
    </recommendedName>
</protein>
<evidence type="ECO:0000256" key="9">
    <source>
        <dbReference type="PIRNR" id="PIRNR001332"/>
    </source>
</evidence>
<dbReference type="GO" id="GO:0047605">
    <property type="term" value="F:acetolactate decarboxylase activity"/>
    <property type="evidence" value="ECO:0007669"/>
    <property type="project" value="UniProtKB-UniRule"/>
</dbReference>
<dbReference type="SUPFAM" id="SSF117856">
    <property type="entry name" value="AF0104/ALDC/Ptd012-like"/>
    <property type="match status" value="1"/>
</dbReference>
<comment type="similarity">
    <text evidence="3 9">Belongs to the alpha-acetolactate decarboxylase family.</text>
</comment>
<evidence type="ECO:0000256" key="1">
    <source>
        <dbReference type="ARBA" id="ARBA00001784"/>
    </source>
</evidence>
<dbReference type="AlphaFoldDB" id="A0A1D7ZY07"/>
<accession>A0A1D7ZY07</accession>
<evidence type="ECO:0000256" key="4">
    <source>
        <dbReference type="ARBA" id="ARBA00013204"/>
    </source>
</evidence>
<keyword evidence="7 9" id="KW-0005">Acetoin biosynthesis</keyword>
<dbReference type="Proteomes" id="UP000094714">
    <property type="component" value="Chromosome"/>
</dbReference>
<organism evidence="10 11">
    <name type="scientific">Limosilactobacillus fermentum</name>
    <name type="common">Lactobacillus fermentum</name>
    <dbReference type="NCBI Taxonomy" id="1613"/>
    <lineage>
        <taxon>Bacteria</taxon>
        <taxon>Bacillati</taxon>
        <taxon>Bacillota</taxon>
        <taxon>Bacilli</taxon>
        <taxon>Lactobacillales</taxon>
        <taxon>Lactobacillaceae</taxon>
        <taxon>Limosilactobacillus</taxon>
    </lineage>
</organism>
<evidence type="ECO:0000256" key="2">
    <source>
        <dbReference type="ARBA" id="ARBA00005170"/>
    </source>
</evidence>
<keyword evidence="8 9" id="KW-0456">Lyase</keyword>
<comment type="pathway">
    <text evidence="2 9">Polyol metabolism; (R,R)-butane-2,3-diol biosynthesis; (R,R)-butane-2,3-diol from pyruvate: step 2/3.</text>
</comment>
<name>A0A1D7ZY07_LIMFE</name>
<evidence type="ECO:0000256" key="8">
    <source>
        <dbReference type="ARBA" id="ARBA00023239"/>
    </source>
</evidence>
<dbReference type="NCBIfam" id="TIGR01252">
    <property type="entry name" value="acetolac_decarb"/>
    <property type="match status" value="1"/>
</dbReference>
<dbReference type="InterPro" id="IPR005128">
    <property type="entry name" value="Acetolactate_a_deCO2ase"/>
</dbReference>
<evidence type="ECO:0000256" key="3">
    <source>
        <dbReference type="ARBA" id="ARBA00007106"/>
    </source>
</evidence>
<sequence length="242" mass="26187">MTTEEVIMVKTNVLYQHGTLALMVPGLLKGTLTSGGLLEHGDTGIGTGEGLDGELIILNGVVYQVRGNGEVRVMPKQDTIPFGNIHWADYQSLGNVADLELDQLGKHILKGHSANTFFSVEVKGTFKNVTTRAVIKSNPPYKTLAQTADDQRVFQADIIEGTLLGYFMPTLYAGAAVGGFHWHFLSDDHTFGGHVLAVGGVTGALGFQQFDSLDLHLPTNDADFMNHDFSQDDILSVIEKAE</sequence>
<dbReference type="CDD" id="cd17299">
    <property type="entry name" value="acetolactate_decarboxylase"/>
    <property type="match status" value="1"/>
</dbReference>
<evidence type="ECO:0000256" key="6">
    <source>
        <dbReference type="ARBA" id="ARBA00022793"/>
    </source>
</evidence>
<dbReference type="PANTHER" id="PTHR35524:SF1">
    <property type="entry name" value="ALPHA-ACETOLACTATE DECARBOXYLASE"/>
    <property type="match status" value="1"/>
</dbReference>
<dbReference type="Gene3D" id="3.30.1330.80">
    <property type="entry name" value="Hypothetical protein, similar to alpha- acetolactate decarboxylase, domain 2"/>
    <property type="match status" value="2"/>
</dbReference>
<dbReference type="UniPathway" id="UPA00626">
    <property type="reaction ID" value="UER00678"/>
</dbReference>
<evidence type="ECO:0000313" key="11">
    <source>
        <dbReference type="Proteomes" id="UP000094714"/>
    </source>
</evidence>
<dbReference type="PATRIC" id="fig|1613.112.peg.1365"/>